<gene>
    <name evidence="4" type="ORF">QN277_004522</name>
</gene>
<reference evidence="4" key="1">
    <citation type="submission" date="2023-10" db="EMBL/GenBank/DDBJ databases">
        <title>Chromosome-level genome of the transformable northern wattle, Acacia crassicarpa.</title>
        <authorList>
            <person name="Massaro I."/>
            <person name="Sinha N.R."/>
            <person name="Poethig S."/>
            <person name="Leichty A.R."/>
        </authorList>
    </citation>
    <scope>NUCLEOTIDE SEQUENCE</scope>
    <source>
        <strain evidence="4">Acra3RX</strain>
        <tissue evidence="4">Leaf</tissue>
    </source>
</reference>
<dbReference type="InterPro" id="IPR004883">
    <property type="entry name" value="LOB"/>
</dbReference>
<dbReference type="Proteomes" id="UP001293593">
    <property type="component" value="Unassembled WGS sequence"/>
</dbReference>
<name>A0AAE1J0J7_9FABA</name>
<feature type="compositionally biased region" description="Basic and acidic residues" evidence="2">
    <location>
        <begin position="93"/>
        <end position="108"/>
    </location>
</feature>
<accession>A0AAE1J0J7</accession>
<dbReference type="PANTHER" id="PTHR31301:SF84">
    <property type="entry name" value="LOB DOMAIN-CONTAINING PROTEIN 12-LIKE"/>
    <property type="match status" value="1"/>
</dbReference>
<evidence type="ECO:0000313" key="4">
    <source>
        <dbReference type="EMBL" id="KAK4261537.1"/>
    </source>
</evidence>
<dbReference type="PROSITE" id="PS50891">
    <property type="entry name" value="LOB"/>
    <property type="match status" value="1"/>
</dbReference>
<sequence>MRPCGACKWSRRRCEPDCIFAPHFPSDDPQKFAVVHKGLPVDQRGRAVSSLVYEADVRVRDPVNGCVGEISSLKNQVSELQKKLAGAQAQNAEKGKEPFETAQEKEPSVFAAARERINEAAEKRIPKFPFDLNEITSDED</sequence>
<dbReference type="EMBL" id="JAWXYG010000010">
    <property type="protein sequence ID" value="KAK4261537.1"/>
    <property type="molecule type" value="Genomic_DNA"/>
</dbReference>
<feature type="region of interest" description="Disordered" evidence="2">
    <location>
        <begin position="87"/>
        <end position="108"/>
    </location>
</feature>
<organism evidence="4 5">
    <name type="scientific">Acacia crassicarpa</name>
    <name type="common">northern wattle</name>
    <dbReference type="NCBI Taxonomy" id="499986"/>
    <lineage>
        <taxon>Eukaryota</taxon>
        <taxon>Viridiplantae</taxon>
        <taxon>Streptophyta</taxon>
        <taxon>Embryophyta</taxon>
        <taxon>Tracheophyta</taxon>
        <taxon>Spermatophyta</taxon>
        <taxon>Magnoliopsida</taxon>
        <taxon>eudicotyledons</taxon>
        <taxon>Gunneridae</taxon>
        <taxon>Pentapetalae</taxon>
        <taxon>rosids</taxon>
        <taxon>fabids</taxon>
        <taxon>Fabales</taxon>
        <taxon>Fabaceae</taxon>
        <taxon>Caesalpinioideae</taxon>
        <taxon>mimosoid clade</taxon>
        <taxon>Acacieae</taxon>
        <taxon>Acacia</taxon>
    </lineage>
</organism>
<comment type="caution">
    <text evidence="4">The sequence shown here is derived from an EMBL/GenBank/DDBJ whole genome shotgun (WGS) entry which is preliminary data.</text>
</comment>
<evidence type="ECO:0000256" key="2">
    <source>
        <dbReference type="SAM" id="MobiDB-lite"/>
    </source>
</evidence>
<feature type="domain" description="LOB" evidence="3">
    <location>
        <begin position="2"/>
        <end position="91"/>
    </location>
</feature>
<evidence type="ECO:0000313" key="5">
    <source>
        <dbReference type="Proteomes" id="UP001293593"/>
    </source>
</evidence>
<dbReference type="AlphaFoldDB" id="A0AAE1J0J7"/>
<comment type="similarity">
    <text evidence="1">Belongs to the LOB domain-containing protein family.</text>
</comment>
<dbReference type="PANTHER" id="PTHR31301">
    <property type="entry name" value="LOB DOMAIN-CONTAINING PROTEIN 4-RELATED"/>
    <property type="match status" value="1"/>
</dbReference>
<evidence type="ECO:0000259" key="3">
    <source>
        <dbReference type="PROSITE" id="PS50891"/>
    </source>
</evidence>
<keyword evidence="5" id="KW-1185">Reference proteome</keyword>
<protein>
    <recommendedName>
        <fullName evidence="3">LOB domain-containing protein</fullName>
    </recommendedName>
</protein>
<evidence type="ECO:0000256" key="1">
    <source>
        <dbReference type="ARBA" id="ARBA00005474"/>
    </source>
</evidence>
<proteinExistence type="inferred from homology"/>
<dbReference type="Pfam" id="PF03195">
    <property type="entry name" value="LOB"/>
    <property type="match status" value="1"/>
</dbReference>